<dbReference type="EMBL" id="QUMQ01000001">
    <property type="protein sequence ID" value="REF98241.1"/>
    <property type="molecule type" value="Genomic_DNA"/>
</dbReference>
<dbReference type="PANTHER" id="PTHR19328:SF13">
    <property type="entry name" value="HIPL1 PROTEIN"/>
    <property type="match status" value="1"/>
</dbReference>
<proteinExistence type="predicted"/>
<dbReference type="Pfam" id="PF07995">
    <property type="entry name" value="GSDH"/>
    <property type="match status" value="1"/>
</dbReference>
<keyword evidence="4" id="KW-1185">Reference proteome</keyword>
<evidence type="ECO:0000313" key="3">
    <source>
        <dbReference type="EMBL" id="REF98241.1"/>
    </source>
</evidence>
<name>A0A3D9ZM07_9ACTN</name>
<feature type="compositionally biased region" description="Basic and acidic residues" evidence="1">
    <location>
        <begin position="347"/>
        <end position="365"/>
    </location>
</feature>
<dbReference type="PANTHER" id="PTHR19328">
    <property type="entry name" value="HEDGEHOG-INTERACTING PROTEIN"/>
    <property type="match status" value="1"/>
</dbReference>
<sequence>MNAPSGRRYSRTVSRARIALIVVTVAVLAAALFGGAAAWRGWFSDPSVPSAPDARASATDVVTDLRAPWGLAFRPDGSALVTERDSKRILSVQGNTAREVTTVDEARPAGEGGLLGIAVAPAGDWVYVYYTAADDNRIARFRPDQPDARSVVFTGIPKAGNHNGGRIAFGPDGMLYVGTGDAGQRAAAQDRASLGGKILRLTPEGAPAPGNPFGVTPVYSYGHRNVQGLAWDASGAMFASEFGQNTYDELNRIEAGHNYGWPEAEGASTDPAFTNPIATWRTADASPSGIAVGRDGRVAMACLRGERLYTIGTDGSGAQTLLRGEHGRLRHVATAPDGSMWVLTSNHDGRGDPAPGDDRILRLTT</sequence>
<evidence type="ECO:0000313" key="4">
    <source>
        <dbReference type="Proteomes" id="UP000256913"/>
    </source>
</evidence>
<gene>
    <name evidence="3" type="ORF">DFJ67_4255</name>
</gene>
<accession>A0A3D9ZM07</accession>
<evidence type="ECO:0000259" key="2">
    <source>
        <dbReference type="Pfam" id="PF07995"/>
    </source>
</evidence>
<comment type="caution">
    <text evidence="3">The sequence shown here is derived from an EMBL/GenBank/DDBJ whole genome shotgun (WGS) entry which is preliminary data.</text>
</comment>
<dbReference type="InterPro" id="IPR011041">
    <property type="entry name" value="Quinoprot_gluc/sorb_DH_b-prop"/>
</dbReference>
<protein>
    <submittedName>
        <fullName evidence="3">Glucose/arabinose dehydrogenase</fullName>
    </submittedName>
</protein>
<dbReference type="InterPro" id="IPR011042">
    <property type="entry name" value="6-blade_b-propeller_TolB-like"/>
</dbReference>
<feature type="region of interest" description="Disordered" evidence="1">
    <location>
        <begin position="345"/>
        <end position="365"/>
    </location>
</feature>
<organism evidence="3 4">
    <name type="scientific">Asanoa ferruginea</name>
    <dbReference type="NCBI Taxonomy" id="53367"/>
    <lineage>
        <taxon>Bacteria</taxon>
        <taxon>Bacillati</taxon>
        <taxon>Actinomycetota</taxon>
        <taxon>Actinomycetes</taxon>
        <taxon>Micromonosporales</taxon>
        <taxon>Micromonosporaceae</taxon>
        <taxon>Asanoa</taxon>
    </lineage>
</organism>
<dbReference type="InterPro" id="IPR012938">
    <property type="entry name" value="Glc/Sorbosone_DH"/>
</dbReference>
<dbReference type="Gene3D" id="2.120.10.30">
    <property type="entry name" value="TolB, C-terminal domain"/>
    <property type="match status" value="1"/>
</dbReference>
<dbReference type="Proteomes" id="UP000256913">
    <property type="component" value="Unassembled WGS sequence"/>
</dbReference>
<feature type="domain" description="Glucose/Sorbosone dehydrogenase" evidence="2">
    <location>
        <begin position="65"/>
        <end position="350"/>
    </location>
</feature>
<dbReference type="AlphaFoldDB" id="A0A3D9ZM07"/>
<reference evidence="3 4" key="1">
    <citation type="submission" date="2018-08" db="EMBL/GenBank/DDBJ databases">
        <title>Sequencing the genomes of 1000 actinobacteria strains.</title>
        <authorList>
            <person name="Klenk H.-P."/>
        </authorList>
    </citation>
    <scope>NUCLEOTIDE SEQUENCE [LARGE SCALE GENOMIC DNA]</scope>
    <source>
        <strain evidence="3 4">DSM 44099</strain>
    </source>
</reference>
<dbReference type="SUPFAM" id="SSF50952">
    <property type="entry name" value="Soluble quinoprotein glucose dehydrogenase"/>
    <property type="match status" value="1"/>
</dbReference>
<evidence type="ECO:0000256" key="1">
    <source>
        <dbReference type="SAM" id="MobiDB-lite"/>
    </source>
</evidence>
<dbReference type="OrthoDB" id="9770043at2"/>